<organism evidence="13 14">
    <name type="scientific">Oryzias latipes</name>
    <name type="common">Japanese rice fish</name>
    <name type="synonym">Japanese killifish</name>
    <dbReference type="NCBI Taxonomy" id="8090"/>
    <lineage>
        <taxon>Eukaryota</taxon>
        <taxon>Metazoa</taxon>
        <taxon>Chordata</taxon>
        <taxon>Craniata</taxon>
        <taxon>Vertebrata</taxon>
        <taxon>Euteleostomi</taxon>
        <taxon>Actinopterygii</taxon>
        <taxon>Neopterygii</taxon>
        <taxon>Teleostei</taxon>
        <taxon>Neoteleostei</taxon>
        <taxon>Acanthomorphata</taxon>
        <taxon>Ovalentaria</taxon>
        <taxon>Atherinomorphae</taxon>
        <taxon>Beloniformes</taxon>
        <taxon>Adrianichthyidae</taxon>
        <taxon>Oryziinae</taxon>
        <taxon>Oryzias</taxon>
    </lineage>
</organism>
<accession>H2MLE4</accession>
<evidence type="ECO:0000259" key="12">
    <source>
        <dbReference type="PROSITE" id="PS50261"/>
    </source>
</evidence>
<dbReference type="GO" id="GO:0016020">
    <property type="term" value="C:membrane"/>
    <property type="evidence" value="ECO:0007669"/>
    <property type="project" value="UniProtKB-SubCell"/>
</dbReference>
<dbReference type="InterPro" id="IPR036445">
    <property type="entry name" value="GPCR_2_extracell_dom_sf"/>
</dbReference>
<keyword evidence="14" id="KW-1185">Reference proteome</keyword>
<evidence type="ECO:0000256" key="4">
    <source>
        <dbReference type="ARBA" id="ARBA00022989"/>
    </source>
</evidence>
<dbReference type="AlphaFoldDB" id="H2MLE4"/>
<dbReference type="GeneTree" id="ENSGT00940000161541"/>
<dbReference type="Ensembl" id="ENSORLT00000019522.2">
    <property type="protein sequence ID" value="ENSORLP00000019521.2"/>
    <property type="gene ID" value="ENSORLG00000015590.2"/>
</dbReference>
<keyword evidence="7" id="KW-1015">Disulfide bond</keyword>
<dbReference type="PANTHER" id="PTHR45813:SF2">
    <property type="entry name" value="ADHESION G-PROTEIN COUPLED RECEPTOR F3"/>
    <property type="match status" value="1"/>
</dbReference>
<dbReference type="GO" id="GO:0004930">
    <property type="term" value="F:G protein-coupled receptor activity"/>
    <property type="evidence" value="ECO:0000318"/>
    <property type="project" value="GO_Central"/>
</dbReference>
<feature type="domain" description="G-protein coupled receptors family 2 profile 2" evidence="12">
    <location>
        <begin position="718"/>
        <end position="979"/>
    </location>
</feature>
<keyword evidence="6" id="KW-0472">Membrane</keyword>
<proteinExistence type="inferred from homology"/>
<evidence type="ECO:0000259" key="11">
    <source>
        <dbReference type="PROSITE" id="PS50221"/>
    </source>
</evidence>
<keyword evidence="8" id="KW-0675">Receptor</keyword>
<feature type="domain" description="GAIN-B" evidence="11">
    <location>
        <begin position="565"/>
        <end position="714"/>
    </location>
</feature>
<dbReference type="InParanoid" id="H2MLE4"/>
<keyword evidence="10" id="KW-0807">Transducer</keyword>
<keyword evidence="4" id="KW-1133">Transmembrane helix</keyword>
<dbReference type="PROSITE" id="PS50221">
    <property type="entry name" value="GAIN_B"/>
    <property type="match status" value="1"/>
</dbReference>
<evidence type="ECO:0000256" key="8">
    <source>
        <dbReference type="ARBA" id="ARBA00023170"/>
    </source>
</evidence>
<dbReference type="Gene3D" id="2.60.220.50">
    <property type="match status" value="1"/>
</dbReference>
<keyword evidence="9" id="KW-0325">Glycoprotein</keyword>
<dbReference type="InterPro" id="IPR000203">
    <property type="entry name" value="GPS"/>
</dbReference>
<keyword evidence="5" id="KW-0297">G-protein coupled receptor</keyword>
<dbReference type="InterPro" id="IPR046338">
    <property type="entry name" value="GAIN_dom_sf"/>
</dbReference>
<dbReference type="Pfam" id="PF01825">
    <property type="entry name" value="GPS"/>
    <property type="match status" value="1"/>
</dbReference>
<evidence type="ECO:0000256" key="3">
    <source>
        <dbReference type="ARBA" id="ARBA00022692"/>
    </source>
</evidence>
<dbReference type="Gene3D" id="4.10.1240.10">
    <property type="entry name" value="GPCR, family 2, extracellular hormone receptor domain"/>
    <property type="match status" value="1"/>
</dbReference>
<reference evidence="13" key="2">
    <citation type="submission" date="2025-08" db="UniProtKB">
        <authorList>
            <consortium name="Ensembl"/>
        </authorList>
    </citation>
    <scope>IDENTIFICATION</scope>
    <source>
        <strain evidence="13">Hd-rR</strain>
    </source>
</reference>
<dbReference type="PROSITE" id="PS50261">
    <property type="entry name" value="G_PROTEIN_RECEP_F2_4"/>
    <property type="match status" value="1"/>
</dbReference>
<dbReference type="GO" id="GO:0007166">
    <property type="term" value="P:cell surface receptor signaling pathway"/>
    <property type="evidence" value="ECO:0007669"/>
    <property type="project" value="InterPro"/>
</dbReference>
<keyword evidence="3" id="KW-0812">Transmembrane</keyword>
<dbReference type="FunFam" id="1.20.1070.10:FF:000058">
    <property type="entry name" value="Adhesion G protein-coupled receptor F5"/>
    <property type="match status" value="1"/>
</dbReference>
<dbReference type="InterPro" id="IPR057244">
    <property type="entry name" value="GAIN_B"/>
</dbReference>
<dbReference type="InterPro" id="IPR051587">
    <property type="entry name" value="Adhesion_GPCR"/>
</dbReference>
<dbReference type="HOGENOM" id="CLU_002753_3_6_1"/>
<evidence type="ECO:0000256" key="9">
    <source>
        <dbReference type="ARBA" id="ARBA00023180"/>
    </source>
</evidence>
<dbReference type="InterPro" id="IPR000832">
    <property type="entry name" value="GPCR_2_secretin-like"/>
</dbReference>
<dbReference type="GO" id="GO:0007189">
    <property type="term" value="P:adenylate cyclase-activating G protein-coupled receptor signaling pathway"/>
    <property type="evidence" value="ECO:0000318"/>
    <property type="project" value="GO_Central"/>
</dbReference>
<evidence type="ECO:0008006" key="15">
    <source>
        <dbReference type="Google" id="ProtNLM"/>
    </source>
</evidence>
<dbReference type="Proteomes" id="UP000001038">
    <property type="component" value="Chromosome 24"/>
</dbReference>
<comment type="subcellular location">
    <subcellularLocation>
        <location evidence="1">Membrane</location>
        <topology evidence="1">Multi-pass membrane protein</topology>
    </subcellularLocation>
</comment>
<comment type="similarity">
    <text evidence="2">Belongs to the G-protein coupled receptor 2 family. Adhesion G-protein coupled receptor (ADGR) subfamily.</text>
</comment>
<sequence>MWTRAFVFLIATIYSYQVISGVEIFVAELTVESNVTLEASTILSSWSEGLTFSLSGQTVTLGSREVTAECLVIGDDYNCNCSSGYVWSNEACYSYDCCRNTACLKNVSLVSPLCIPAVNVSLNGTAVLPGAVSDADKTQLQSALGQLNGVINIPIPTTRSSSTIANNIVDFWANATVKFNTTKLQEIVTNMKTNLKADYIFVDTHGMVTISAPDKTVNYKSNQSLICAFDESTDHSGWNLSKPFERFELNTGRQIMLANCLPSDYPSCVNVTLLGVTGILAGTYECGFTKGSVRHTASATLDVALLPDVISMEISPLIADCTGDIKIPVNISVNATIPQSTEKYAFQWKINDKDLTTFSEPVYLVQLNQVVRVNCSTKDNHVTIVFKNRNNQTTDKNIDIPMLSAGQPFCKPEVSDEVAWPKTPPGVTLVNNTCPVGRVGQKQRTCGNSSVWLNVLSNCVSEELKKVSTAADNFLQGVGATQKVAMDIFEGMRNNSEPANDSSNIADIMASVNIIDTMAQATQYVQLDENVFPNFVTSASNMLNSNWTGVNDTILHQMSSKYINSMEVLVKEIQINKSSGYNTTNLELQFCSRDDCNLTVFDIGVNLNKTDGLMKVMAIKNLMDKLENNYEKRESTDLILSATLVNNSNSNISISLLFPVQQDNNSDPLCVFWNTNLNKWSDEGCIANKTGNYTLCECTHLTSFSVLMSKSDTSEPALDIITSIGVAVSICCLVLFLIVEWMVWSAVIKTHLSHFRHTAVVNISVFLLLGDCSFLASSNPANLSETTCLTLTLCKHLFFLGMFAWMLCLSILLVHQLIFVFSPLRKRVFMYLSSILGYLCPMVLVGCSYVYYNYTGTKYHNEKTCWLIYEGLLKGSIYSFILPVGTIVLANIFSMVVVIVTLVKTSVPDSSKADDKETAKGILKVVVFLTPVFGATWGFGFALLMLEPDTILFTISNYLFTIFNAFQVLRNYHIYCKTYLH</sequence>
<evidence type="ECO:0000256" key="1">
    <source>
        <dbReference type="ARBA" id="ARBA00004141"/>
    </source>
</evidence>
<dbReference type="SMART" id="SM00303">
    <property type="entry name" value="GPS"/>
    <property type="match status" value="1"/>
</dbReference>
<evidence type="ECO:0000256" key="2">
    <source>
        <dbReference type="ARBA" id="ARBA00007343"/>
    </source>
</evidence>
<evidence type="ECO:0000313" key="14">
    <source>
        <dbReference type="Proteomes" id="UP000001038"/>
    </source>
</evidence>
<name>H2MLE4_ORYLA</name>
<dbReference type="PANTHER" id="PTHR45813">
    <property type="entry name" value="IG-LIKE DOMAIN-CONTAINING PROTEIN"/>
    <property type="match status" value="1"/>
</dbReference>
<dbReference type="Pfam" id="PF00002">
    <property type="entry name" value="7tm_2"/>
    <property type="match status" value="1"/>
</dbReference>
<evidence type="ECO:0000313" key="13">
    <source>
        <dbReference type="Ensembl" id="ENSORLP00000019521.2"/>
    </source>
</evidence>
<dbReference type="Gene3D" id="1.20.1070.10">
    <property type="entry name" value="Rhodopsin 7-helix transmembrane proteins"/>
    <property type="match status" value="1"/>
</dbReference>
<evidence type="ECO:0000256" key="5">
    <source>
        <dbReference type="ARBA" id="ARBA00023040"/>
    </source>
</evidence>
<evidence type="ECO:0000256" key="10">
    <source>
        <dbReference type="ARBA" id="ARBA00023224"/>
    </source>
</evidence>
<dbReference type="InterPro" id="IPR017981">
    <property type="entry name" value="GPCR_2-like_7TM"/>
</dbReference>
<dbReference type="Bgee" id="ENSORLG00000015590">
    <property type="expression patterns" value="Expressed in gastrula and 5 other cell types or tissues"/>
</dbReference>
<gene>
    <name evidence="13" type="primary">adgrf3b</name>
</gene>
<evidence type="ECO:0000256" key="7">
    <source>
        <dbReference type="ARBA" id="ARBA00023157"/>
    </source>
</evidence>
<reference evidence="13 14" key="1">
    <citation type="journal article" date="2007" name="Nature">
        <title>The medaka draft genome and insights into vertebrate genome evolution.</title>
        <authorList>
            <person name="Kasahara M."/>
            <person name="Naruse K."/>
            <person name="Sasaki S."/>
            <person name="Nakatani Y."/>
            <person name="Qu W."/>
            <person name="Ahsan B."/>
            <person name="Yamada T."/>
            <person name="Nagayasu Y."/>
            <person name="Doi K."/>
            <person name="Kasai Y."/>
            <person name="Jindo T."/>
            <person name="Kobayashi D."/>
            <person name="Shimada A."/>
            <person name="Toyoda A."/>
            <person name="Kuroki Y."/>
            <person name="Fujiyama A."/>
            <person name="Sasaki T."/>
            <person name="Shimizu A."/>
            <person name="Asakawa S."/>
            <person name="Shimizu N."/>
            <person name="Hashimoto S."/>
            <person name="Yang J."/>
            <person name="Lee Y."/>
            <person name="Matsushima K."/>
            <person name="Sugano S."/>
            <person name="Sakaizumi M."/>
            <person name="Narita T."/>
            <person name="Ohishi K."/>
            <person name="Haga S."/>
            <person name="Ohta F."/>
            <person name="Nomoto H."/>
            <person name="Nogata K."/>
            <person name="Morishita T."/>
            <person name="Endo T."/>
            <person name="Shin-I T."/>
            <person name="Takeda H."/>
            <person name="Morishita S."/>
            <person name="Kohara Y."/>
        </authorList>
    </citation>
    <scope>NUCLEOTIDE SEQUENCE [LARGE SCALE GENOMIC DNA]</scope>
    <source>
        <strain evidence="13 14">Hd-rR</strain>
    </source>
</reference>
<protein>
    <recommendedName>
        <fullName evidence="15">Adhesion G protein-coupled receptor F3b</fullName>
    </recommendedName>
</protein>
<evidence type="ECO:0000256" key="6">
    <source>
        <dbReference type="ARBA" id="ARBA00023136"/>
    </source>
</evidence>
<reference evidence="13" key="3">
    <citation type="submission" date="2025-09" db="UniProtKB">
        <authorList>
            <consortium name="Ensembl"/>
        </authorList>
    </citation>
    <scope>IDENTIFICATION</scope>
    <source>
        <strain evidence="13">Hd-rR</strain>
    </source>
</reference>
<dbReference type="eggNOG" id="KOG4193">
    <property type="taxonomic scope" value="Eukaryota"/>
</dbReference>